<keyword evidence="1" id="KW-0754">Steroid-binding</keyword>
<evidence type="ECO:0000313" key="5">
    <source>
        <dbReference type="Proteomes" id="UP000825935"/>
    </source>
</evidence>
<dbReference type="FunFam" id="3.10.120.10:FF:000003">
    <property type="entry name" value="membrane-associated progesterone receptor component 1"/>
    <property type="match status" value="1"/>
</dbReference>
<name>A0A8T2RNF9_CERRI</name>
<dbReference type="InterPro" id="IPR036400">
    <property type="entry name" value="Cyt_B5-like_heme/steroid_sf"/>
</dbReference>
<dbReference type="InterPro" id="IPR001199">
    <property type="entry name" value="Cyt_B5-like_heme/steroid-bd"/>
</dbReference>
<dbReference type="OMA" id="WELQFRE"/>
<dbReference type="GO" id="GO:0016020">
    <property type="term" value="C:membrane"/>
    <property type="evidence" value="ECO:0007669"/>
    <property type="project" value="TreeGrafter"/>
</dbReference>
<keyword evidence="1" id="KW-0446">Lipid-binding</keyword>
<evidence type="ECO:0000313" key="4">
    <source>
        <dbReference type="EMBL" id="KAH7297966.1"/>
    </source>
</evidence>
<comment type="caution">
    <text evidence="4">The sequence shown here is derived from an EMBL/GenBank/DDBJ whole genome shotgun (WGS) entry which is preliminary data.</text>
</comment>
<dbReference type="Proteomes" id="UP000825935">
    <property type="component" value="Chromosome 25"/>
</dbReference>
<dbReference type="Pfam" id="PF00173">
    <property type="entry name" value="Cyt-b5"/>
    <property type="match status" value="1"/>
</dbReference>
<dbReference type="InterPro" id="IPR050577">
    <property type="entry name" value="MAPR/NEUFC/NENF-like"/>
</dbReference>
<comment type="similarity">
    <text evidence="2">Belongs to the cytochrome b5 family. MAPR subfamily.</text>
</comment>
<dbReference type="EMBL" id="CM035430">
    <property type="protein sequence ID" value="KAH7297966.1"/>
    <property type="molecule type" value="Genomic_DNA"/>
</dbReference>
<sequence>MAGASTQVGEISEEELLKYNGTDPSLPIYVAIKKRIFDVSSAKNFYGPGGSYAVFAGKDASRALAKMSTKEQDVIGSLEGLTEKELTVLQDWEKKFEAKYPVVGTVA</sequence>
<dbReference type="GO" id="GO:0012505">
    <property type="term" value="C:endomembrane system"/>
    <property type="evidence" value="ECO:0007669"/>
    <property type="project" value="TreeGrafter"/>
</dbReference>
<dbReference type="AlphaFoldDB" id="A0A8T2RNF9"/>
<proteinExistence type="inferred from homology"/>
<dbReference type="Gene3D" id="3.10.120.10">
    <property type="entry name" value="Cytochrome b5-like heme/steroid binding domain"/>
    <property type="match status" value="1"/>
</dbReference>
<evidence type="ECO:0000256" key="1">
    <source>
        <dbReference type="ARBA" id="ARBA00022665"/>
    </source>
</evidence>
<dbReference type="EMBL" id="CM035430">
    <property type="protein sequence ID" value="KAH7297965.1"/>
    <property type="molecule type" value="Genomic_DNA"/>
</dbReference>
<dbReference type="PANTHER" id="PTHR10281:SF76">
    <property type="entry name" value="CALCUTTA CUP-RELATED"/>
    <property type="match status" value="1"/>
</dbReference>
<reference evidence="4" key="1">
    <citation type="submission" date="2021-08" db="EMBL/GenBank/DDBJ databases">
        <title>WGS assembly of Ceratopteris richardii.</title>
        <authorList>
            <person name="Marchant D.B."/>
            <person name="Chen G."/>
            <person name="Jenkins J."/>
            <person name="Shu S."/>
            <person name="Leebens-Mack J."/>
            <person name="Grimwood J."/>
            <person name="Schmutz J."/>
            <person name="Soltis P."/>
            <person name="Soltis D."/>
            <person name="Chen Z.-H."/>
        </authorList>
    </citation>
    <scope>NUCLEOTIDE SEQUENCE</scope>
    <source>
        <strain evidence="4">Whitten #5841</strain>
        <tissue evidence="4">Leaf</tissue>
    </source>
</reference>
<keyword evidence="5" id="KW-1185">Reference proteome</keyword>
<dbReference type="SMART" id="SM01117">
    <property type="entry name" value="Cyt-b5"/>
    <property type="match status" value="1"/>
</dbReference>
<evidence type="ECO:0000259" key="3">
    <source>
        <dbReference type="SMART" id="SM01117"/>
    </source>
</evidence>
<gene>
    <name evidence="4" type="ORF">KP509_25G021300</name>
</gene>
<organism evidence="4 5">
    <name type="scientific">Ceratopteris richardii</name>
    <name type="common">Triangle waterfern</name>
    <dbReference type="NCBI Taxonomy" id="49495"/>
    <lineage>
        <taxon>Eukaryota</taxon>
        <taxon>Viridiplantae</taxon>
        <taxon>Streptophyta</taxon>
        <taxon>Embryophyta</taxon>
        <taxon>Tracheophyta</taxon>
        <taxon>Polypodiopsida</taxon>
        <taxon>Polypodiidae</taxon>
        <taxon>Polypodiales</taxon>
        <taxon>Pteridineae</taxon>
        <taxon>Pteridaceae</taxon>
        <taxon>Parkerioideae</taxon>
        <taxon>Ceratopteris</taxon>
    </lineage>
</organism>
<feature type="domain" description="Cytochrome b5 heme-binding" evidence="3">
    <location>
        <begin position="11"/>
        <end position="107"/>
    </location>
</feature>
<protein>
    <recommendedName>
        <fullName evidence="3">Cytochrome b5 heme-binding domain-containing protein</fullName>
    </recommendedName>
</protein>
<dbReference type="GO" id="GO:0005496">
    <property type="term" value="F:steroid binding"/>
    <property type="evidence" value="ECO:0007669"/>
    <property type="project" value="UniProtKB-KW"/>
</dbReference>
<accession>A0A8T2RNF9</accession>
<dbReference type="SUPFAM" id="SSF55856">
    <property type="entry name" value="Cytochrome b5-like heme/steroid binding domain"/>
    <property type="match status" value="1"/>
</dbReference>
<dbReference type="PANTHER" id="PTHR10281">
    <property type="entry name" value="MEMBRANE-ASSOCIATED PROGESTERONE RECEPTOR COMPONENT-RELATED"/>
    <property type="match status" value="1"/>
</dbReference>
<evidence type="ECO:0000256" key="2">
    <source>
        <dbReference type="ARBA" id="ARBA00038357"/>
    </source>
</evidence>
<dbReference type="OrthoDB" id="547796at2759"/>